<reference evidence="1" key="1">
    <citation type="submission" date="2023-04" db="EMBL/GenBank/DDBJ databases">
        <title>Ambrosiozyma monospora NBRC 10751.</title>
        <authorList>
            <person name="Ichikawa N."/>
            <person name="Sato H."/>
            <person name="Tonouchi N."/>
        </authorList>
    </citation>
    <scope>NUCLEOTIDE SEQUENCE</scope>
    <source>
        <strain evidence="1">NBRC 10751</strain>
    </source>
</reference>
<proteinExistence type="predicted"/>
<dbReference type="Proteomes" id="UP001165064">
    <property type="component" value="Unassembled WGS sequence"/>
</dbReference>
<sequence length="209" mass="24386">MSFNGVKREHLIKSWKCFKIPQFCHPKEHPTTSKTAIFSPVFELHDFSSETQIMNDNFKTAIMNFLHDPIDPDRLIDFIHGFPDPPAFTFLKKKNKKSQIKKIITYYFGKFRAIIKVSKDAPQLNPADSQESFKLPQVPYLVTPNCAICRNNEEDEEEEDDDNDDDDDTDDDDDDDDNVEEEGAEEEDPEVYKTVEVKRFSKPIRRFIT</sequence>
<organism evidence="1 2">
    <name type="scientific">Ambrosiozyma monospora</name>
    <name type="common">Yeast</name>
    <name type="synonym">Endomycopsis monosporus</name>
    <dbReference type="NCBI Taxonomy" id="43982"/>
    <lineage>
        <taxon>Eukaryota</taxon>
        <taxon>Fungi</taxon>
        <taxon>Dikarya</taxon>
        <taxon>Ascomycota</taxon>
        <taxon>Saccharomycotina</taxon>
        <taxon>Pichiomycetes</taxon>
        <taxon>Pichiales</taxon>
        <taxon>Pichiaceae</taxon>
        <taxon>Ambrosiozyma</taxon>
    </lineage>
</organism>
<comment type="caution">
    <text evidence="1">The sequence shown here is derived from an EMBL/GenBank/DDBJ whole genome shotgun (WGS) entry which is preliminary data.</text>
</comment>
<evidence type="ECO:0000313" key="2">
    <source>
        <dbReference type="Proteomes" id="UP001165064"/>
    </source>
</evidence>
<name>A0ACB5SZT6_AMBMO</name>
<protein>
    <submittedName>
        <fullName evidence="1">Unnamed protein product</fullName>
    </submittedName>
</protein>
<dbReference type="EMBL" id="BSXS01002040">
    <property type="protein sequence ID" value="GME78038.1"/>
    <property type="molecule type" value="Genomic_DNA"/>
</dbReference>
<gene>
    <name evidence="1" type="ORF">Amon02_000327400</name>
</gene>
<accession>A0ACB5SZT6</accession>
<keyword evidence="2" id="KW-1185">Reference proteome</keyword>
<evidence type="ECO:0000313" key="1">
    <source>
        <dbReference type="EMBL" id="GME78038.1"/>
    </source>
</evidence>